<dbReference type="InterPro" id="IPR036913">
    <property type="entry name" value="YegP-like_sf"/>
</dbReference>
<name>A0A2T5UC02_9SPHN</name>
<dbReference type="SUPFAM" id="SSF160113">
    <property type="entry name" value="YegP-like"/>
    <property type="match status" value="1"/>
</dbReference>
<evidence type="ECO:0008006" key="3">
    <source>
        <dbReference type="Google" id="ProtNLM"/>
    </source>
</evidence>
<gene>
    <name evidence="1" type="ORF">C8J25_101495</name>
</gene>
<comment type="caution">
    <text evidence="1">The sequence shown here is derived from an EMBL/GenBank/DDBJ whole genome shotgun (WGS) entry which is preliminary data.</text>
</comment>
<proteinExistence type="predicted"/>
<sequence>MVPDNRFGRFIGRTLDEAEPVAANPVEGERPSMRLELREVEGLDLSPPLVLAGSWAWLLFHEAGGLISYSDGYATRSACHAAAKQIAWPVDVFE</sequence>
<dbReference type="AlphaFoldDB" id="A0A2T5UC02"/>
<reference evidence="1 2" key="1">
    <citation type="submission" date="2018-04" db="EMBL/GenBank/DDBJ databases">
        <title>Genomic Encyclopedia of Type Strains, Phase III (KMG-III): the genomes of soil and plant-associated and newly described type strains.</title>
        <authorList>
            <person name="Whitman W."/>
        </authorList>
    </citation>
    <scope>NUCLEOTIDE SEQUENCE [LARGE SCALE GENOMIC DNA]</scope>
    <source>
        <strain evidence="1 2">MA-olki</strain>
    </source>
</reference>
<protein>
    <recommendedName>
        <fullName evidence="3">DUF1508 domain-containing protein</fullName>
    </recommendedName>
</protein>
<evidence type="ECO:0000313" key="1">
    <source>
        <dbReference type="EMBL" id="PTW48994.1"/>
    </source>
</evidence>
<accession>A0A2T5UC02</accession>
<evidence type="ECO:0000313" key="2">
    <source>
        <dbReference type="Proteomes" id="UP000244013"/>
    </source>
</evidence>
<dbReference type="GeneID" id="91004585"/>
<dbReference type="OrthoDB" id="7566818at2"/>
<dbReference type="RefSeq" id="WP_107952097.1">
    <property type="nucleotide sequence ID" value="NZ_QAYE01000001.1"/>
</dbReference>
<dbReference type="EMBL" id="QAYE01000001">
    <property type="protein sequence ID" value="PTW48994.1"/>
    <property type="molecule type" value="Genomic_DNA"/>
</dbReference>
<dbReference type="Proteomes" id="UP000244013">
    <property type="component" value="Unassembled WGS sequence"/>
</dbReference>
<organism evidence="1 2">
    <name type="scientific">Sphingomonas faeni</name>
    <dbReference type="NCBI Taxonomy" id="185950"/>
    <lineage>
        <taxon>Bacteria</taxon>
        <taxon>Pseudomonadati</taxon>
        <taxon>Pseudomonadota</taxon>
        <taxon>Alphaproteobacteria</taxon>
        <taxon>Sphingomonadales</taxon>
        <taxon>Sphingomonadaceae</taxon>
        <taxon>Sphingomonas</taxon>
    </lineage>
</organism>